<comment type="caution">
    <text evidence="2">The sequence shown here is derived from an EMBL/GenBank/DDBJ whole genome shotgun (WGS) entry which is preliminary data.</text>
</comment>
<dbReference type="AlphaFoldDB" id="A0A8J2KL11"/>
<sequence length="71" mass="7857">MKNGYQYGAHTVHGVGPCILILLVTASFIPMVVMMGLITGGRRIIHISLHIIVLMQKCITRVSWIQLSILV</sequence>
<accession>A0A8J2KL11</accession>
<feature type="transmembrane region" description="Helical" evidence="1">
    <location>
        <begin position="12"/>
        <end position="38"/>
    </location>
</feature>
<reference evidence="2" key="1">
    <citation type="submission" date="2021-06" db="EMBL/GenBank/DDBJ databases">
        <authorList>
            <person name="Hodson N. C."/>
            <person name="Mongue J. A."/>
            <person name="Jaron S. K."/>
        </authorList>
    </citation>
    <scope>NUCLEOTIDE SEQUENCE</scope>
</reference>
<evidence type="ECO:0000313" key="3">
    <source>
        <dbReference type="Proteomes" id="UP000708208"/>
    </source>
</evidence>
<proteinExistence type="predicted"/>
<keyword evidence="1" id="KW-1133">Transmembrane helix</keyword>
<dbReference type="Proteomes" id="UP000708208">
    <property type="component" value="Unassembled WGS sequence"/>
</dbReference>
<dbReference type="EMBL" id="CAJVCH010332593">
    <property type="protein sequence ID" value="CAG7787164.1"/>
    <property type="molecule type" value="Genomic_DNA"/>
</dbReference>
<organism evidence="2 3">
    <name type="scientific">Allacma fusca</name>
    <dbReference type="NCBI Taxonomy" id="39272"/>
    <lineage>
        <taxon>Eukaryota</taxon>
        <taxon>Metazoa</taxon>
        <taxon>Ecdysozoa</taxon>
        <taxon>Arthropoda</taxon>
        <taxon>Hexapoda</taxon>
        <taxon>Collembola</taxon>
        <taxon>Symphypleona</taxon>
        <taxon>Sminthuridae</taxon>
        <taxon>Allacma</taxon>
    </lineage>
</organism>
<protein>
    <submittedName>
        <fullName evidence="2">Uncharacterized protein</fullName>
    </submittedName>
</protein>
<name>A0A8J2KL11_9HEXA</name>
<keyword evidence="1" id="KW-0472">Membrane</keyword>
<keyword evidence="3" id="KW-1185">Reference proteome</keyword>
<evidence type="ECO:0000313" key="2">
    <source>
        <dbReference type="EMBL" id="CAG7787164.1"/>
    </source>
</evidence>
<gene>
    <name evidence="2" type="ORF">AFUS01_LOCUS25681</name>
</gene>
<keyword evidence="1" id="KW-0812">Transmembrane</keyword>
<evidence type="ECO:0000256" key="1">
    <source>
        <dbReference type="SAM" id="Phobius"/>
    </source>
</evidence>